<sequence length="378" mass="40354">MSAPSIGEPPIRTAVVGLGWAARSIWLPRLRHNPAFTVTAAVDPDERCRAAVAEAEGRDRLPVLAAVHDLDPAEVDLAVVAVPNHLHCAVAGELLAKGIPVFLEKPVCLTSEEAERLAEAERSGGAMLLAGSAARYRADVRGLYRIAARLGHIRHVELAWVRSRGVPDRGGWFTQRSLAGGGALVDLGWHLFDIAVPLLGTAAFRHAIGTVSSDFIVQRSSRAAWRGDDDGGGPALLGATGGATDVEDTARGFLITDDGRSVVLHASWASHEELDTTRVTIDGSAGSATLRCTFGFSPNRLEKSTLTRTVDGTTRPVAVPTEPVGTEYDRQLDMIPAQLRDPAGRGRVIDEVRRTIGAIERVYASARVPREIRESASV</sequence>
<dbReference type="SUPFAM" id="SSF55347">
    <property type="entry name" value="Glyceraldehyde-3-phosphate dehydrogenase-like, C-terminal domain"/>
    <property type="match status" value="1"/>
</dbReference>
<reference evidence="3" key="1">
    <citation type="submission" date="2007-11" db="EMBL/GenBank/DDBJ databases">
        <title>Mining ansamycin production by inactivating the oxidoreductase genes in 3-amino-5-hydroxybenzoic acid (AHBA) gene cluster in Actinomyces with Red/ET recombination constructed universal targeting vector.</title>
        <authorList>
            <person name="Wang G."/>
            <person name="Zhang H."/>
            <person name="Sun G."/>
            <person name="Zhang J."/>
            <person name="Wang Y."/>
        </authorList>
    </citation>
    <scope>NUCLEOTIDE SEQUENCE</scope>
    <source>
        <strain evidence="3">4-4a</strain>
    </source>
</reference>
<dbReference type="Pfam" id="PF01408">
    <property type="entry name" value="GFO_IDH_MocA"/>
    <property type="match status" value="1"/>
</dbReference>
<feature type="domain" description="Gfo/Idh/MocA-like oxidoreductase N-terminal" evidence="1">
    <location>
        <begin position="11"/>
        <end position="130"/>
    </location>
</feature>
<reference evidence="3" key="3">
    <citation type="submission" date="2010-06" db="EMBL/GenBank/DDBJ databases">
        <title>Molecular Targeted Screening of Potential Ansamycin Producers from Actinomycetes.</title>
        <authorList>
            <person name="Wu L."/>
            <person name="Zhang H."/>
            <person name="Gao Q."/>
            <person name="Han F."/>
            <person name="Sun G."/>
            <person name="Wang Y."/>
        </authorList>
    </citation>
    <scope>NUCLEOTIDE SEQUENCE</scope>
    <source>
        <strain evidence="3">4-4a</strain>
    </source>
</reference>
<dbReference type="InterPro" id="IPR000683">
    <property type="entry name" value="Gfo/Idh/MocA-like_OxRdtase_N"/>
</dbReference>
<dbReference type="AlphaFoldDB" id="D7EYW4"/>
<dbReference type="InterPro" id="IPR036291">
    <property type="entry name" value="NAD(P)-bd_dom_sf"/>
</dbReference>
<evidence type="ECO:0000259" key="1">
    <source>
        <dbReference type="Pfam" id="PF01408"/>
    </source>
</evidence>
<organism evidence="3">
    <name type="scientific">Streptomyces sp. 4-4a</name>
    <dbReference type="NCBI Taxonomy" id="476714"/>
    <lineage>
        <taxon>Bacteria</taxon>
        <taxon>Bacillati</taxon>
        <taxon>Actinomycetota</taxon>
        <taxon>Actinomycetes</taxon>
        <taxon>Kitasatosporales</taxon>
        <taxon>Streptomycetaceae</taxon>
        <taxon>Streptomyces</taxon>
    </lineage>
</organism>
<evidence type="ECO:0000259" key="2">
    <source>
        <dbReference type="Pfam" id="PF22725"/>
    </source>
</evidence>
<dbReference type="SUPFAM" id="SSF51735">
    <property type="entry name" value="NAD(P)-binding Rossmann-fold domains"/>
    <property type="match status" value="1"/>
</dbReference>
<evidence type="ECO:0000313" key="3">
    <source>
        <dbReference type="EMBL" id="ADI33761.1"/>
    </source>
</evidence>
<dbReference type="GO" id="GO:0000166">
    <property type="term" value="F:nucleotide binding"/>
    <property type="evidence" value="ECO:0007669"/>
    <property type="project" value="InterPro"/>
</dbReference>
<dbReference type="EMBL" id="EU178782">
    <property type="protein sequence ID" value="ADI33761.1"/>
    <property type="molecule type" value="Genomic_DNA"/>
</dbReference>
<dbReference type="Pfam" id="PF22725">
    <property type="entry name" value="GFO_IDH_MocA_C3"/>
    <property type="match status" value="1"/>
</dbReference>
<proteinExistence type="predicted"/>
<dbReference type="PANTHER" id="PTHR43708">
    <property type="entry name" value="CONSERVED EXPRESSED OXIDOREDUCTASE (EUROFUNG)"/>
    <property type="match status" value="1"/>
</dbReference>
<reference evidence="3" key="2">
    <citation type="journal article" date="2009" name="J. Appl. Microbiol.">
        <title>PCR screening of 3-amino-5-hydroxybenzoic acid synthase gene leads to identification of ansamycins and AHBA-related antibiotic producers in Actinomycetes.</title>
        <authorList>
            <person name="Huitu Z."/>
            <person name="Linzhuan W."/>
            <person name="Aiming L."/>
            <person name="Guizhi S."/>
            <person name="Feng H."/>
            <person name="Qiuping L."/>
            <person name="Yuzhen W."/>
            <person name="Huanzhang X."/>
            <person name="Qunjie G."/>
            <person name="Yiguang W."/>
        </authorList>
    </citation>
    <scope>NUCLEOTIDE SEQUENCE</scope>
    <source>
        <strain evidence="3">4-4a</strain>
    </source>
</reference>
<protein>
    <submittedName>
        <fullName evidence="3">Oxidoreductase</fullName>
    </submittedName>
</protein>
<dbReference type="Gene3D" id="3.40.50.720">
    <property type="entry name" value="NAD(P)-binding Rossmann-like Domain"/>
    <property type="match status" value="1"/>
</dbReference>
<name>D7EYW4_9ACTN</name>
<accession>D7EYW4</accession>
<dbReference type="PANTHER" id="PTHR43708:SF8">
    <property type="entry name" value="OXIDOREDUCTASE"/>
    <property type="match status" value="1"/>
</dbReference>
<feature type="domain" description="GFO/IDH/MocA-like oxidoreductase" evidence="2">
    <location>
        <begin position="149"/>
        <end position="288"/>
    </location>
</feature>
<dbReference type="InterPro" id="IPR051317">
    <property type="entry name" value="Gfo/Idh/MocA_oxidoreduct"/>
</dbReference>
<dbReference type="Gene3D" id="3.30.360.10">
    <property type="entry name" value="Dihydrodipicolinate Reductase, domain 2"/>
    <property type="match status" value="1"/>
</dbReference>
<dbReference type="InterPro" id="IPR055170">
    <property type="entry name" value="GFO_IDH_MocA-like_dom"/>
</dbReference>